<dbReference type="InterPro" id="IPR003961">
    <property type="entry name" value="FN3_dom"/>
</dbReference>
<keyword evidence="2" id="KW-0472">Membrane</keyword>
<gene>
    <name evidence="4" type="ORF">LEUCIP111803_02136</name>
</gene>
<proteinExistence type="predicted"/>
<evidence type="ECO:0000256" key="2">
    <source>
        <dbReference type="SAM" id="Phobius"/>
    </source>
</evidence>
<evidence type="ECO:0000313" key="4">
    <source>
        <dbReference type="EMBL" id="CAG7617752.1"/>
    </source>
</evidence>
<organism evidence="4 5">
    <name type="scientific">Leucobacter soli</name>
    <dbReference type="NCBI Taxonomy" id="2812850"/>
    <lineage>
        <taxon>Bacteria</taxon>
        <taxon>Bacillati</taxon>
        <taxon>Actinomycetota</taxon>
        <taxon>Actinomycetes</taxon>
        <taxon>Micrococcales</taxon>
        <taxon>Microbacteriaceae</taxon>
        <taxon>Leucobacter</taxon>
    </lineage>
</organism>
<feature type="compositionally biased region" description="Acidic residues" evidence="1">
    <location>
        <begin position="130"/>
        <end position="154"/>
    </location>
</feature>
<feature type="region of interest" description="Disordered" evidence="1">
    <location>
        <begin position="204"/>
        <end position="232"/>
    </location>
</feature>
<dbReference type="Pfam" id="PF17963">
    <property type="entry name" value="Big_9"/>
    <property type="match status" value="1"/>
</dbReference>
<feature type="region of interest" description="Disordered" evidence="1">
    <location>
        <begin position="1"/>
        <end position="20"/>
    </location>
</feature>
<comment type="caution">
    <text evidence="4">The sequence shown here is derived from an EMBL/GenBank/DDBJ whole genome shotgun (WGS) entry which is preliminary data.</text>
</comment>
<reference evidence="4" key="1">
    <citation type="submission" date="2021-06" db="EMBL/GenBank/DDBJ databases">
        <authorList>
            <person name="Criscuolo A."/>
        </authorList>
    </citation>
    <scope>NUCLEOTIDE SEQUENCE</scope>
    <source>
        <strain evidence="4">CIP111803</strain>
    </source>
</reference>
<dbReference type="RefSeq" id="WP_218116068.1">
    <property type="nucleotide sequence ID" value="NZ_CAJVAP010000028.1"/>
</dbReference>
<dbReference type="PROSITE" id="PS50853">
    <property type="entry name" value="FN3"/>
    <property type="match status" value="1"/>
</dbReference>
<feature type="transmembrane region" description="Helical" evidence="2">
    <location>
        <begin position="24"/>
        <end position="47"/>
    </location>
</feature>
<feature type="region of interest" description="Disordered" evidence="1">
    <location>
        <begin position="108"/>
        <end position="156"/>
    </location>
</feature>
<keyword evidence="2" id="KW-1133">Transmembrane helix</keyword>
<protein>
    <recommendedName>
        <fullName evidence="3">Fibronectin type-III domain-containing protein</fullName>
    </recommendedName>
</protein>
<dbReference type="EMBL" id="CAJVAP010000028">
    <property type="protein sequence ID" value="CAG7617752.1"/>
    <property type="molecule type" value="Genomic_DNA"/>
</dbReference>
<dbReference type="Proteomes" id="UP000693892">
    <property type="component" value="Unassembled WGS sequence"/>
</dbReference>
<name>A0A916K1H3_9MICO</name>
<sequence length="1996" mass="205105">MNAARRRPGGSTVRTRGRGPARPWVGWVSGVVVAALVVTLAVVASGFDSRETPREDPSVWAMRASGQYARINTETAEIDTVRQVQSPNAVVQSGGFGVVLTQGSSRAWPIDPAAPKDIGSGGAASADGGESGDDEAASDGDTAAAEDEDAEDAGDAVTAGTVGTAAESTALRTPAGTRQVTAAGGWVLFATESGEAYLSTLPADGRADRTLPSPSRLDPLAEENADRDPDQQRDYEVDAAALDADGLVALYSDADRSVRWFDARTGGFRQTVSEVPEGLPDEDLQLAVVGGEWVLLDAAGGRLWREGAEAPVELELAGEALLQGSSIAARGAAALVADEAGLWSVGDVAARVAEFGGAPARPEQVGDGMVAAWLASDAGAMWTEAGGQVGLEVEASQDGVDEFAPVIQTGGNRAVLSETSTGMLWTVPDGRLIPTAQWDLVDPPKQVSGTVVSEATEQKPPVAVNDAFGVRAGEPVPLPVLLNDYDPNRSDVLTIVPDGLGEGLPEDFGQVELLSDGQGLMLQPSPAASGSAVFSYRITDGVAVSEPARVELRVVGEETNTAPQWCPVVGCQRSWPSPTIVPGGTLVLPVLEGWVDAEGDPMMLTDATLVDDQDPARALVTADGRLAVRHTDPNAADGEISVQVRVAGSRGGSTERTLRIGVRADAVAEIEAIAATVATGQPTTVHPLNRVSGGSGSFALVDAAVQSGTVRVVANPSAGTVSLTAQTPGNSLVSVTVRDTVTKRESNGVIRVTAMEERPALALPPLRAFVRPLGDTTIEVLDAIPGASSRSLSVRSATVVAGELRADVIEHARIRLSGSTADGQPGLIGSAEVVVAEGERIARGRITVFQVPEVSSAGAIAVADAATVRAGSVVDIPVLDNDVAAPGERLVLHPEVSASGAEGELAFVSGRRLRYLAPDQPGTYTLGYTTYGASSPRRSDVGTVQVTVIAAGANTDPKPASLIVRVAPGERVNAVVPVSNIDPDGDRVRLVDVEQPAEAQLSATILPRTGTIQVSASANAEPSEEIIGYTVRDGFGGEGVGRLRIIVTEPDPAGGAPVVYSDYVRMERGVSEPVAVRPLDNDVDPAGGALELVEVVPNAPGGRDSALYRELAARLDTSALGRGIVTIAGSDESGTVSFRYVVRSRATGSTSDGLIVVQVSDRIGRQAPNVQDTVLTVKDRADLTGGGVDVVTGRVQWATGDISKLRLSLWGEAAGRYRVSGSSISGEYRPEGDLVAFRLTGRDAAGVEVSGYGFLIVPPLDELRLTLKAGAAPLSVEEGRSVEADVRELLDLGSGDDIVLDGGAFGVQRSQAACSAIGDTTIRYAAGREAPWRDACMIRVRLAEQTVFTVLPIPIDIVPDDPTVQLHPLGRTIAPGETQTIELAEMLTWQGGRTGDAAALSWRIAGEGVFEFGPLDPASGRLAVTAPAGASTGAQTLVRVDVAGAGESRSTLTLRVGEAARDAPVGGTVRLDCRVGSTCRAPLVGAGVAGQIDPFAGKSGGGLAVRSVEDPGCRYGRILADGDSVAVEWADRTGPGGTCEATFTVEDAQHRPGTGTITLDASGLPRAPQSISAVGFTATSVRLQVVLGEAANAYPELQEIRIMEGDAAVPADCSASGGSHMCEVSGLKAGEVHQFSAVAVNRVGASTPTGPVRTWAFRLPEAPSVDAVQQISAESVSEGTVRFQVSSSDSSTGSIDILINGRKQATVAGASGTATIARVSAGDAVAYQAVANSRFPHPSGESNTGGTTSGTTAVGGLPEVTSLILESAPLSPTVTARIEGRSNYGGALLYGATSAGACTPTSSTSSIELVGTLFQNMNVDACVSNTWGVSAVKSGTIRVGGRPEALTGLSYSIGAVPEIEAGTRIRYTEVVPPEPSPRPGFDVEYRLGTNGPTGSAFPELDPGSVQTVFIRQVQGGATSEWAEVVPAGAPAPVIVDLGGCISTPVEQSALRERVSAAARSAATVAYDEATGMLGIDWTGSFASFDPPPPQPIPVCP</sequence>
<keyword evidence="5" id="KW-1185">Reference proteome</keyword>
<evidence type="ECO:0000256" key="1">
    <source>
        <dbReference type="SAM" id="MobiDB-lite"/>
    </source>
</evidence>
<accession>A0A916K1H3</accession>
<evidence type="ECO:0000313" key="5">
    <source>
        <dbReference type="Proteomes" id="UP000693892"/>
    </source>
</evidence>
<keyword evidence="2" id="KW-0812">Transmembrane</keyword>
<evidence type="ECO:0000259" key="3">
    <source>
        <dbReference type="PROSITE" id="PS50853"/>
    </source>
</evidence>
<feature type="compositionally biased region" description="Low complexity" evidence="1">
    <location>
        <begin position="1739"/>
        <end position="1753"/>
    </location>
</feature>
<feature type="domain" description="Fibronectin type-III" evidence="3">
    <location>
        <begin position="1567"/>
        <end position="1662"/>
    </location>
</feature>
<feature type="region of interest" description="Disordered" evidence="1">
    <location>
        <begin position="1734"/>
        <end position="1753"/>
    </location>
</feature>